<comment type="caution">
    <text evidence="1">The sequence shown here is derived from an EMBL/GenBank/DDBJ whole genome shotgun (WGS) entry which is preliminary data.</text>
</comment>
<accession>A0A9D4AP62</accession>
<gene>
    <name evidence="1" type="ORF">KIL84_022648</name>
</gene>
<keyword evidence="2" id="KW-1185">Reference proteome</keyword>
<organism evidence="1 2">
    <name type="scientific">Mauremys mutica</name>
    <name type="common">yellowpond turtle</name>
    <dbReference type="NCBI Taxonomy" id="74926"/>
    <lineage>
        <taxon>Eukaryota</taxon>
        <taxon>Metazoa</taxon>
        <taxon>Chordata</taxon>
        <taxon>Craniata</taxon>
        <taxon>Vertebrata</taxon>
        <taxon>Euteleostomi</taxon>
        <taxon>Archelosauria</taxon>
        <taxon>Testudinata</taxon>
        <taxon>Testudines</taxon>
        <taxon>Cryptodira</taxon>
        <taxon>Durocryptodira</taxon>
        <taxon>Testudinoidea</taxon>
        <taxon>Geoemydidae</taxon>
        <taxon>Geoemydinae</taxon>
        <taxon>Mauremys</taxon>
    </lineage>
</organism>
<evidence type="ECO:0000313" key="1">
    <source>
        <dbReference type="EMBL" id="KAH1165089.1"/>
    </source>
</evidence>
<evidence type="ECO:0000313" key="2">
    <source>
        <dbReference type="Proteomes" id="UP000827986"/>
    </source>
</evidence>
<sequence length="103" mass="11460">MMGWLPGEQATGHASNLCEFLGIYRRLRPSMWRPYATTLLSENRMPAPEGAPIIPPLSVLLPFPSMLSVLLAYPVLSLSWCRSLDQHWRSIAGLLNHSGLKAC</sequence>
<reference evidence="1" key="1">
    <citation type="submission" date="2021-09" db="EMBL/GenBank/DDBJ databases">
        <title>The genome of Mauremys mutica provides insights into the evolution of semi-aquatic lifestyle.</title>
        <authorList>
            <person name="Gong S."/>
            <person name="Gao Y."/>
        </authorList>
    </citation>
    <scope>NUCLEOTIDE SEQUENCE</scope>
    <source>
        <strain evidence="1">MM-2020</strain>
        <tissue evidence="1">Muscle</tissue>
    </source>
</reference>
<dbReference type="Proteomes" id="UP000827986">
    <property type="component" value="Unassembled WGS sequence"/>
</dbReference>
<dbReference type="AlphaFoldDB" id="A0A9D4AP62"/>
<protein>
    <submittedName>
        <fullName evidence="1">Uncharacterized protein</fullName>
    </submittedName>
</protein>
<name>A0A9D4AP62_9SAUR</name>
<dbReference type="EMBL" id="JAHDVG010000488">
    <property type="protein sequence ID" value="KAH1165089.1"/>
    <property type="molecule type" value="Genomic_DNA"/>
</dbReference>
<proteinExistence type="predicted"/>